<proteinExistence type="predicted"/>
<dbReference type="RefSeq" id="WP_129259302.1">
    <property type="nucleotide sequence ID" value="NZ_SDKC01000001.1"/>
</dbReference>
<comment type="caution">
    <text evidence="7">The sequence shown here is derived from an EMBL/GenBank/DDBJ whole genome shotgun (WGS) entry which is preliminary data.</text>
</comment>
<dbReference type="Proteomes" id="UP000290106">
    <property type="component" value="Unassembled WGS sequence"/>
</dbReference>
<evidence type="ECO:0000313" key="7">
    <source>
        <dbReference type="EMBL" id="RXS76553.1"/>
    </source>
</evidence>
<name>A0A4Q1RLD2_9FIRM</name>
<gene>
    <name evidence="7" type="ORF">ETP43_15975</name>
</gene>
<dbReference type="OrthoDB" id="305360at2"/>
<evidence type="ECO:0000256" key="6">
    <source>
        <dbReference type="SAM" id="Phobius"/>
    </source>
</evidence>
<keyword evidence="4 6" id="KW-1133">Transmembrane helix</keyword>
<reference evidence="7 8" key="1">
    <citation type="submission" date="2019-01" db="EMBL/GenBank/DDBJ databases">
        <title>Blautia sp. nov. KGMB01111 isolated human feces.</title>
        <authorList>
            <person name="Park J.-E."/>
            <person name="Kim J.-S."/>
            <person name="Park S.-H."/>
        </authorList>
    </citation>
    <scope>NUCLEOTIDE SEQUENCE [LARGE SCALE GENOMIC DNA]</scope>
    <source>
        <strain evidence="7 8">KGMB01111</strain>
    </source>
</reference>
<keyword evidence="5 6" id="KW-0472">Membrane</keyword>
<evidence type="ECO:0000256" key="5">
    <source>
        <dbReference type="ARBA" id="ARBA00023136"/>
    </source>
</evidence>
<evidence type="ECO:0008006" key="9">
    <source>
        <dbReference type="Google" id="ProtNLM"/>
    </source>
</evidence>
<dbReference type="EMBL" id="SDKC01000001">
    <property type="protein sequence ID" value="RXS76553.1"/>
    <property type="molecule type" value="Genomic_DNA"/>
</dbReference>
<dbReference type="AlphaFoldDB" id="A0A4Q1RLD2"/>
<evidence type="ECO:0000313" key="8">
    <source>
        <dbReference type="Proteomes" id="UP000290106"/>
    </source>
</evidence>
<feature type="transmembrane region" description="Helical" evidence="6">
    <location>
        <begin position="52"/>
        <end position="77"/>
    </location>
</feature>
<sequence>MDILKGNIKSIYFKYLIAAFGGTLIPCIYSVVDVAMVGKYHGPSGPAALAVFAPLWNIIYGLGLLAGIGGSVLFSTMRGSDEKNVRRSNEIFTASLFLGIYIFLRILT</sequence>
<feature type="transmembrane region" description="Helical" evidence="6">
    <location>
        <begin position="12"/>
        <end position="32"/>
    </location>
</feature>
<comment type="subcellular location">
    <subcellularLocation>
        <location evidence="1">Cell membrane</location>
        <topology evidence="1">Multi-pass membrane protein</topology>
    </subcellularLocation>
</comment>
<dbReference type="InterPro" id="IPR002528">
    <property type="entry name" value="MATE_fam"/>
</dbReference>
<dbReference type="GO" id="GO:0015297">
    <property type="term" value="F:antiporter activity"/>
    <property type="evidence" value="ECO:0007669"/>
    <property type="project" value="InterPro"/>
</dbReference>
<dbReference type="InterPro" id="IPR051327">
    <property type="entry name" value="MATE_MepA_subfamily"/>
</dbReference>
<dbReference type="GO" id="GO:0042910">
    <property type="term" value="F:xenobiotic transmembrane transporter activity"/>
    <property type="evidence" value="ECO:0007669"/>
    <property type="project" value="InterPro"/>
</dbReference>
<keyword evidence="3 6" id="KW-0812">Transmembrane</keyword>
<dbReference type="GO" id="GO:0005886">
    <property type="term" value="C:plasma membrane"/>
    <property type="evidence" value="ECO:0007669"/>
    <property type="project" value="UniProtKB-SubCell"/>
</dbReference>
<evidence type="ECO:0000256" key="2">
    <source>
        <dbReference type="ARBA" id="ARBA00022475"/>
    </source>
</evidence>
<protein>
    <recommendedName>
        <fullName evidence="9">MATE family efflux transporter</fullName>
    </recommendedName>
</protein>
<feature type="transmembrane region" description="Helical" evidence="6">
    <location>
        <begin position="89"/>
        <end position="107"/>
    </location>
</feature>
<evidence type="ECO:0000256" key="4">
    <source>
        <dbReference type="ARBA" id="ARBA00022989"/>
    </source>
</evidence>
<keyword evidence="2" id="KW-1003">Cell membrane</keyword>
<dbReference type="PANTHER" id="PTHR43823:SF3">
    <property type="entry name" value="MULTIDRUG EXPORT PROTEIN MEPA"/>
    <property type="match status" value="1"/>
</dbReference>
<evidence type="ECO:0000256" key="1">
    <source>
        <dbReference type="ARBA" id="ARBA00004651"/>
    </source>
</evidence>
<organism evidence="7 8">
    <name type="scientific">Blautia faecicola</name>
    <dbReference type="NCBI Taxonomy" id="2509240"/>
    <lineage>
        <taxon>Bacteria</taxon>
        <taxon>Bacillati</taxon>
        <taxon>Bacillota</taxon>
        <taxon>Clostridia</taxon>
        <taxon>Lachnospirales</taxon>
        <taxon>Lachnospiraceae</taxon>
        <taxon>Blautia</taxon>
    </lineage>
</organism>
<accession>A0A4Q1RLD2</accession>
<keyword evidence="8" id="KW-1185">Reference proteome</keyword>
<dbReference type="PANTHER" id="PTHR43823">
    <property type="entry name" value="SPORULATION PROTEIN YKVU"/>
    <property type="match status" value="1"/>
</dbReference>
<evidence type="ECO:0000256" key="3">
    <source>
        <dbReference type="ARBA" id="ARBA00022692"/>
    </source>
</evidence>
<dbReference type="Pfam" id="PF01554">
    <property type="entry name" value="MatE"/>
    <property type="match status" value="1"/>
</dbReference>